<comment type="similarity">
    <text evidence="2 12">Belongs to the CybS family.</text>
</comment>
<evidence type="ECO:0000256" key="6">
    <source>
        <dbReference type="ARBA" id="ARBA00022946"/>
    </source>
</evidence>
<sequence length="190" mass="20674">MVMALHCIVRNFPKYAQLSSKCFSGYTLTRTASVLGPLRLHNSKVDPWAASSNTALNLSPTYLNKTIDLSQVKAFSVTSSKLSAAGHDHTKLWSAERILSAALLGIAPAAFLYPSAALDTLLAVTFVMHNHWGIEAIVVDYVRPIIFGNAIPKIALGLTYGFSIAMLVGLFYLIFNGSGLVNTIQLFWKI</sequence>
<evidence type="ECO:0000256" key="5">
    <source>
        <dbReference type="ARBA" id="ARBA00022792"/>
    </source>
</evidence>
<reference evidence="13 14" key="1">
    <citation type="submission" date="2024-03" db="EMBL/GenBank/DDBJ databases">
        <title>The genome assembly and annotation of the cricket Gryllus longicercus Weissman &amp; Gray.</title>
        <authorList>
            <person name="Szrajer S."/>
            <person name="Gray D."/>
            <person name="Ylla G."/>
        </authorList>
    </citation>
    <scope>NUCLEOTIDE SEQUENCE [LARGE SCALE GENOMIC DNA]</scope>
    <source>
        <strain evidence="13">DAG 2021-001</strain>
        <tissue evidence="13">Whole body minus gut</tissue>
    </source>
</reference>
<name>A0AAN9Z9S5_9ORTH</name>
<keyword evidence="11 12" id="KW-0479">Metal-binding</keyword>
<evidence type="ECO:0000256" key="9">
    <source>
        <dbReference type="ARBA" id="ARBA00023136"/>
    </source>
</evidence>
<evidence type="ECO:0000256" key="12">
    <source>
        <dbReference type="RuleBase" id="RU364031"/>
    </source>
</evidence>
<feature type="transmembrane region" description="Helical" evidence="12">
    <location>
        <begin position="154"/>
        <end position="175"/>
    </location>
</feature>
<dbReference type="Pfam" id="PF05328">
    <property type="entry name" value="CybS"/>
    <property type="match status" value="1"/>
</dbReference>
<keyword evidence="4 12" id="KW-0812">Transmembrane</keyword>
<keyword evidence="5 12" id="KW-0999">Mitochondrion inner membrane</keyword>
<keyword evidence="9 12" id="KW-0472">Membrane</keyword>
<dbReference type="PANTHER" id="PTHR13337:SF2">
    <property type="entry name" value="SUCCINATE DEHYDROGENASE [UBIQUINONE] CYTOCHROME B SMALL SUBUNIT, MITOCHONDRIAL"/>
    <property type="match status" value="1"/>
</dbReference>
<evidence type="ECO:0000256" key="2">
    <source>
        <dbReference type="ARBA" id="ARBA00007294"/>
    </source>
</evidence>
<feature type="binding site" description="axial binding residue" evidence="11">
    <location>
        <position position="129"/>
    </location>
    <ligand>
        <name>heme b</name>
        <dbReference type="ChEBI" id="CHEBI:60344"/>
        <note>ligand shared with SDHC</note>
    </ligand>
    <ligandPart>
        <name>Fe</name>
        <dbReference type="ChEBI" id="CHEBI:18248"/>
    </ligandPart>
</feature>
<dbReference type="Proteomes" id="UP001378592">
    <property type="component" value="Unassembled WGS sequence"/>
</dbReference>
<feature type="binding site" evidence="10">
    <location>
        <position position="141"/>
    </location>
    <ligand>
        <name>a ubiquinone</name>
        <dbReference type="ChEBI" id="CHEBI:16389"/>
        <note>ligand shared with IP/SDHB</note>
    </ligand>
</feature>
<keyword evidence="11" id="KW-0408">Iron</keyword>
<dbReference type="Gene3D" id="1.20.1300.10">
    <property type="entry name" value="Fumarate reductase/succinate dehydrogenase, transmembrane subunit"/>
    <property type="match status" value="1"/>
</dbReference>
<protein>
    <recommendedName>
        <fullName evidence="12">Succinate dehydrogenase [ubiquinone] cytochrome b small subunit</fullName>
    </recommendedName>
</protein>
<keyword evidence="3 12" id="KW-0813">Transport</keyword>
<comment type="caution">
    <text evidence="13">The sequence shown here is derived from an EMBL/GenBank/DDBJ whole genome shotgun (WGS) entry which is preliminary data.</text>
</comment>
<keyword evidence="12" id="KW-0249">Electron transport</keyword>
<evidence type="ECO:0000256" key="7">
    <source>
        <dbReference type="ARBA" id="ARBA00022989"/>
    </source>
</evidence>
<evidence type="ECO:0000313" key="13">
    <source>
        <dbReference type="EMBL" id="KAK7867869.1"/>
    </source>
</evidence>
<dbReference type="InterPro" id="IPR007992">
    <property type="entry name" value="CybS"/>
</dbReference>
<keyword evidence="6 12" id="KW-0809">Transit peptide</keyword>
<evidence type="ECO:0000256" key="8">
    <source>
        <dbReference type="ARBA" id="ARBA00023128"/>
    </source>
</evidence>
<dbReference type="GO" id="GO:0046872">
    <property type="term" value="F:metal ion binding"/>
    <property type="evidence" value="ECO:0007669"/>
    <property type="project" value="UniProtKB-KW"/>
</dbReference>
<comment type="caution">
    <text evidence="12">Lacks conserved residue(s) required for the propagation of feature annotation.</text>
</comment>
<dbReference type="GO" id="GO:0006099">
    <property type="term" value="P:tricarboxylic acid cycle"/>
    <property type="evidence" value="ECO:0007669"/>
    <property type="project" value="UniProtKB-KW"/>
</dbReference>
<dbReference type="GO" id="GO:0005743">
    <property type="term" value="C:mitochondrial inner membrane"/>
    <property type="evidence" value="ECO:0007669"/>
    <property type="project" value="UniProtKB-SubCell"/>
</dbReference>
<dbReference type="EMBL" id="JAZDUA010000107">
    <property type="protein sequence ID" value="KAK7867869.1"/>
    <property type="molecule type" value="Genomic_DNA"/>
</dbReference>
<evidence type="ECO:0000256" key="3">
    <source>
        <dbReference type="ARBA" id="ARBA00022448"/>
    </source>
</evidence>
<keyword evidence="14" id="KW-1185">Reference proteome</keyword>
<dbReference type="InterPro" id="IPR034804">
    <property type="entry name" value="SQR/QFR_C/D"/>
</dbReference>
<evidence type="ECO:0000256" key="4">
    <source>
        <dbReference type="ARBA" id="ARBA00022692"/>
    </source>
</evidence>
<evidence type="ECO:0000256" key="1">
    <source>
        <dbReference type="ARBA" id="ARBA00004448"/>
    </source>
</evidence>
<proteinExistence type="inferred from homology"/>
<comment type="function">
    <text evidence="12">Membrane-anchoring subunit of succinate dehydrogenase (SDH) that is involved in complex II of the mitochondrial electron transport chain and is responsible for transferring electrons from succinate to ubiquinone (coenzyme Q).</text>
</comment>
<keyword evidence="12" id="KW-0349">Heme</keyword>
<organism evidence="13 14">
    <name type="scientific">Gryllus longicercus</name>
    <dbReference type="NCBI Taxonomy" id="2509291"/>
    <lineage>
        <taxon>Eukaryota</taxon>
        <taxon>Metazoa</taxon>
        <taxon>Ecdysozoa</taxon>
        <taxon>Arthropoda</taxon>
        <taxon>Hexapoda</taxon>
        <taxon>Insecta</taxon>
        <taxon>Pterygota</taxon>
        <taxon>Neoptera</taxon>
        <taxon>Polyneoptera</taxon>
        <taxon>Orthoptera</taxon>
        <taxon>Ensifera</taxon>
        <taxon>Gryllidea</taxon>
        <taxon>Grylloidea</taxon>
        <taxon>Gryllidae</taxon>
        <taxon>Gryllinae</taxon>
        <taxon>Gryllus</taxon>
    </lineage>
</organism>
<dbReference type="GO" id="GO:0006121">
    <property type="term" value="P:mitochondrial electron transport, succinate to ubiquinone"/>
    <property type="evidence" value="ECO:0007669"/>
    <property type="project" value="TreeGrafter"/>
</dbReference>
<keyword evidence="12" id="KW-0816">Tricarboxylic acid cycle</keyword>
<keyword evidence="8 12" id="KW-0496">Mitochondrion</keyword>
<dbReference type="GO" id="GO:0020037">
    <property type="term" value="F:heme binding"/>
    <property type="evidence" value="ECO:0007669"/>
    <property type="project" value="TreeGrafter"/>
</dbReference>
<dbReference type="PANTHER" id="PTHR13337">
    <property type="entry name" value="SUCCINATE DEHYDROGENASE"/>
    <property type="match status" value="1"/>
</dbReference>
<dbReference type="GO" id="GO:0048039">
    <property type="term" value="F:ubiquinone binding"/>
    <property type="evidence" value="ECO:0007669"/>
    <property type="project" value="TreeGrafter"/>
</dbReference>
<evidence type="ECO:0000256" key="11">
    <source>
        <dbReference type="PIRSR" id="PIRSR607992-2"/>
    </source>
</evidence>
<evidence type="ECO:0000313" key="14">
    <source>
        <dbReference type="Proteomes" id="UP001378592"/>
    </source>
</evidence>
<keyword evidence="7 12" id="KW-1133">Transmembrane helix</keyword>
<feature type="transmembrane region" description="Helical" evidence="12">
    <location>
        <begin position="98"/>
        <end position="116"/>
    </location>
</feature>
<accession>A0AAN9Z9S5</accession>
<gene>
    <name evidence="13" type="ORF">R5R35_008618</name>
</gene>
<dbReference type="AlphaFoldDB" id="A0AAN9Z9S5"/>
<evidence type="ECO:0000256" key="10">
    <source>
        <dbReference type="PIRSR" id="PIRSR607992-1"/>
    </source>
</evidence>
<comment type="subcellular location">
    <subcellularLocation>
        <location evidence="1 12">Mitochondrion inner membrane</location>
        <topology evidence="1 12">Multi-pass membrane protein</topology>
    </subcellularLocation>
</comment>